<keyword evidence="2" id="KW-1185">Reference proteome</keyword>
<evidence type="ECO:0000313" key="1">
    <source>
        <dbReference type="EMBL" id="KAF7556033.1"/>
    </source>
</evidence>
<sequence>MPKLEIGWQSHRQGTTLIESNYVASIEALHQSFFLPSPPGQDLLAQDAIQGDSHHPKALQHAVDQPDPHCWTLAARLEIPGPKPRPLISGIGPKLDALVIQLFTDYNRSHDNLSAELQFC</sequence>
<organism evidence="1 2">
    <name type="scientific">Cylindrodendrum hubeiense</name>
    <dbReference type="NCBI Taxonomy" id="595255"/>
    <lineage>
        <taxon>Eukaryota</taxon>
        <taxon>Fungi</taxon>
        <taxon>Dikarya</taxon>
        <taxon>Ascomycota</taxon>
        <taxon>Pezizomycotina</taxon>
        <taxon>Sordariomycetes</taxon>
        <taxon>Hypocreomycetidae</taxon>
        <taxon>Hypocreales</taxon>
        <taxon>Nectriaceae</taxon>
        <taxon>Cylindrodendrum</taxon>
    </lineage>
</organism>
<accession>A0A9P5LL39</accession>
<dbReference type="EMBL" id="JAANBB010000015">
    <property type="protein sequence ID" value="KAF7556033.1"/>
    <property type="molecule type" value="Genomic_DNA"/>
</dbReference>
<comment type="caution">
    <text evidence="1">The sequence shown here is derived from an EMBL/GenBank/DDBJ whole genome shotgun (WGS) entry which is preliminary data.</text>
</comment>
<gene>
    <name evidence="1" type="ORF">G7Z17_g1702</name>
</gene>
<proteinExistence type="predicted"/>
<protein>
    <submittedName>
        <fullName evidence="1">Uncharacterized protein</fullName>
    </submittedName>
</protein>
<dbReference type="AlphaFoldDB" id="A0A9P5LL39"/>
<evidence type="ECO:0000313" key="2">
    <source>
        <dbReference type="Proteomes" id="UP000722485"/>
    </source>
</evidence>
<dbReference type="Proteomes" id="UP000722485">
    <property type="component" value="Unassembled WGS sequence"/>
</dbReference>
<name>A0A9P5LL39_9HYPO</name>
<reference evidence="1" key="1">
    <citation type="submission" date="2020-03" db="EMBL/GenBank/DDBJ databases">
        <title>Draft Genome Sequence of Cylindrodendrum hubeiense.</title>
        <authorList>
            <person name="Buettner E."/>
            <person name="Kellner H."/>
        </authorList>
    </citation>
    <scope>NUCLEOTIDE SEQUENCE</scope>
    <source>
        <strain evidence="1">IHI 201604</strain>
    </source>
</reference>